<keyword evidence="1" id="KW-0472">Membrane</keyword>
<feature type="chain" id="PRO_5002623200" description="Transmembrane protein" evidence="2">
    <location>
        <begin position="20"/>
        <end position="415"/>
    </location>
</feature>
<dbReference type="EMBL" id="CT868024">
    <property type="protein sequence ID" value="CAK63133.1"/>
    <property type="molecule type" value="Genomic_DNA"/>
</dbReference>
<dbReference type="OrthoDB" id="298576at2759"/>
<evidence type="ECO:0008006" key="5">
    <source>
        <dbReference type="Google" id="ProtNLM"/>
    </source>
</evidence>
<name>A0BX66_PARTE</name>
<keyword evidence="1" id="KW-1133">Transmembrane helix</keyword>
<proteinExistence type="predicted"/>
<dbReference type="HOGENOM" id="CLU_663001_0_0_1"/>
<accession>A0BX66</accession>
<evidence type="ECO:0000313" key="3">
    <source>
        <dbReference type="EMBL" id="CAK63133.1"/>
    </source>
</evidence>
<keyword evidence="1" id="KW-0812">Transmembrane</keyword>
<protein>
    <recommendedName>
        <fullName evidence="5">Transmembrane protein</fullName>
    </recommendedName>
</protein>
<dbReference type="AlphaFoldDB" id="A0BX66"/>
<sequence length="415" mass="47941">MKFVYTFILYLAVVKCSNSFTFQINSGDLSRTTLEFYANHPVYQLSLRCDGYNSDLWFAYNYTNLAVTPQQRQQYKCSDKNFTITLSNDFTEEYATIQVANYTNSMKIQSFDFITNTQSSYKTALTVNKAITQGLYYTLNDFSLQVSYPSTVYVEIFKCPTSPLKIEAKTYDQFGQYRNLSGTNNNKFFYDVFNTTNGSFNYRLEQSSYDSPDVFIKYQRAQLQDIKEINTYITNYYLKPSAEVKGDKIFITFPAFQVQNNENIELRVSVGYDGSEQREIICAYGDADIWRQYNSYYTGTYNLTYNRYGINELVTDFPGYTQGKYNIRTTAIINFGSIKQTIPLQTISVYRNLYAPAGSLLVHILAPIVISVLALFGLIVGGCKYKKKKDLYLQEQQLAQLQQQHQIQNPYIGIQ</sequence>
<organism evidence="3 4">
    <name type="scientific">Paramecium tetraurelia</name>
    <dbReference type="NCBI Taxonomy" id="5888"/>
    <lineage>
        <taxon>Eukaryota</taxon>
        <taxon>Sar</taxon>
        <taxon>Alveolata</taxon>
        <taxon>Ciliophora</taxon>
        <taxon>Intramacronucleata</taxon>
        <taxon>Oligohymenophorea</taxon>
        <taxon>Peniculida</taxon>
        <taxon>Parameciidae</taxon>
        <taxon>Paramecium</taxon>
    </lineage>
</organism>
<dbReference type="RefSeq" id="XP_001430531.1">
    <property type="nucleotide sequence ID" value="XM_001430494.1"/>
</dbReference>
<dbReference type="OMA" id="IVGGCKY"/>
<keyword evidence="4" id="KW-1185">Reference proteome</keyword>
<gene>
    <name evidence="3" type="ORF">GSPATT00032986001</name>
</gene>
<evidence type="ECO:0000256" key="1">
    <source>
        <dbReference type="SAM" id="Phobius"/>
    </source>
</evidence>
<evidence type="ECO:0000313" key="4">
    <source>
        <dbReference type="Proteomes" id="UP000000600"/>
    </source>
</evidence>
<feature type="transmembrane region" description="Helical" evidence="1">
    <location>
        <begin position="360"/>
        <end position="380"/>
    </location>
</feature>
<feature type="signal peptide" evidence="2">
    <location>
        <begin position="1"/>
        <end position="19"/>
    </location>
</feature>
<dbReference type="Proteomes" id="UP000000600">
    <property type="component" value="Unassembled WGS sequence"/>
</dbReference>
<dbReference type="GeneID" id="5016315"/>
<dbReference type="InParanoid" id="A0BX66"/>
<dbReference type="KEGG" id="ptm:GSPATT00032986001"/>
<keyword evidence="2" id="KW-0732">Signal</keyword>
<reference evidence="3 4" key="1">
    <citation type="journal article" date="2006" name="Nature">
        <title>Global trends of whole-genome duplications revealed by the ciliate Paramecium tetraurelia.</title>
        <authorList>
            <consortium name="Genoscope"/>
            <person name="Aury J.-M."/>
            <person name="Jaillon O."/>
            <person name="Duret L."/>
            <person name="Noel B."/>
            <person name="Jubin C."/>
            <person name="Porcel B.M."/>
            <person name="Segurens B."/>
            <person name="Daubin V."/>
            <person name="Anthouard V."/>
            <person name="Aiach N."/>
            <person name="Arnaiz O."/>
            <person name="Billaut A."/>
            <person name="Beisson J."/>
            <person name="Blanc I."/>
            <person name="Bouhouche K."/>
            <person name="Camara F."/>
            <person name="Duharcourt S."/>
            <person name="Guigo R."/>
            <person name="Gogendeau D."/>
            <person name="Katinka M."/>
            <person name="Keller A.-M."/>
            <person name="Kissmehl R."/>
            <person name="Klotz C."/>
            <person name="Koll F."/>
            <person name="Le Moue A."/>
            <person name="Lepere C."/>
            <person name="Malinsky S."/>
            <person name="Nowacki M."/>
            <person name="Nowak J.K."/>
            <person name="Plattner H."/>
            <person name="Poulain J."/>
            <person name="Ruiz F."/>
            <person name="Serrano V."/>
            <person name="Zagulski M."/>
            <person name="Dessen P."/>
            <person name="Betermier M."/>
            <person name="Weissenbach J."/>
            <person name="Scarpelli C."/>
            <person name="Schachter V."/>
            <person name="Sperling L."/>
            <person name="Meyer E."/>
            <person name="Cohen J."/>
            <person name="Wincker P."/>
        </authorList>
    </citation>
    <scope>NUCLEOTIDE SEQUENCE [LARGE SCALE GENOMIC DNA]</scope>
    <source>
        <strain evidence="3 4">Stock d4-2</strain>
    </source>
</reference>
<evidence type="ECO:0000256" key="2">
    <source>
        <dbReference type="SAM" id="SignalP"/>
    </source>
</evidence>